<dbReference type="PANTHER" id="PTHR43471">
    <property type="entry name" value="ABC TRANSPORTER PERMEASE"/>
    <property type="match status" value="1"/>
</dbReference>
<dbReference type="GO" id="GO:0005886">
    <property type="term" value="C:plasma membrane"/>
    <property type="evidence" value="ECO:0007669"/>
    <property type="project" value="UniProtKB-SubCell"/>
</dbReference>
<protein>
    <recommendedName>
        <fullName evidence="4">ABC transporter permease</fullName>
    </recommendedName>
</protein>
<dbReference type="EMBL" id="MVBK01000059">
    <property type="protein sequence ID" value="OOG23732.1"/>
    <property type="molecule type" value="Genomic_DNA"/>
</dbReference>
<evidence type="ECO:0000313" key="2">
    <source>
        <dbReference type="EMBL" id="OOG23732.1"/>
    </source>
</evidence>
<comment type="caution">
    <text evidence="2">The sequence shown here is derived from an EMBL/GenBank/DDBJ whole genome shotgun (WGS) entry which is preliminary data.</text>
</comment>
<organism evidence="2 3">
    <name type="scientific">Thioalkalivibrio denitrificans</name>
    <dbReference type="NCBI Taxonomy" id="108003"/>
    <lineage>
        <taxon>Bacteria</taxon>
        <taxon>Pseudomonadati</taxon>
        <taxon>Pseudomonadota</taxon>
        <taxon>Gammaproteobacteria</taxon>
        <taxon>Chromatiales</taxon>
        <taxon>Ectothiorhodospiraceae</taxon>
        <taxon>Thioalkalivibrio</taxon>
    </lineage>
</organism>
<feature type="transmembrane region" description="Helical" evidence="1">
    <location>
        <begin position="249"/>
        <end position="273"/>
    </location>
</feature>
<proteinExistence type="predicted"/>
<dbReference type="OrthoDB" id="9805862at2"/>
<feature type="transmembrane region" description="Helical" evidence="1">
    <location>
        <begin position="51"/>
        <end position="75"/>
    </location>
</feature>
<dbReference type="GO" id="GO:0140359">
    <property type="term" value="F:ABC-type transporter activity"/>
    <property type="evidence" value="ECO:0007669"/>
    <property type="project" value="InterPro"/>
</dbReference>
<sequence>MREVFIVAGKEFRDGMRNRWILAITLAFALLAMGLAWFGAAASGEVGFTRISTTIVSLASLAVFLIPLIALMLAYDSIVGEDEQGTLLLLMTYPLSRTGLLAGKFLGHGAILALSTVLGFGIAAVLIGLLAEQATFANLAGPFSLFIASAILLGLTFLALAYLVSVVTREKARAAGLALLVWFLFVLVYDLVLLGVLVGTEGRVDGGVFRLLLLFNPTDVFRLVNLIGFEETATSSGLLSVFQDQDYPLSLLLGILVAWIAVPLGAAAALFAARRT</sequence>
<feature type="transmembrane region" description="Helical" evidence="1">
    <location>
        <begin position="111"/>
        <end position="131"/>
    </location>
</feature>
<keyword evidence="1" id="KW-0812">Transmembrane</keyword>
<dbReference type="Proteomes" id="UP000189462">
    <property type="component" value="Unassembled WGS sequence"/>
</dbReference>
<accession>A0A1V3NFV5</accession>
<feature type="transmembrane region" description="Helical" evidence="1">
    <location>
        <begin position="176"/>
        <end position="199"/>
    </location>
</feature>
<keyword evidence="1" id="KW-0472">Membrane</keyword>
<dbReference type="STRING" id="108003.B1C78_10480"/>
<keyword evidence="1" id="KW-1133">Transmembrane helix</keyword>
<feature type="transmembrane region" description="Helical" evidence="1">
    <location>
        <begin position="143"/>
        <end position="164"/>
    </location>
</feature>
<evidence type="ECO:0008006" key="4">
    <source>
        <dbReference type="Google" id="ProtNLM"/>
    </source>
</evidence>
<gene>
    <name evidence="2" type="ORF">B1C78_10480</name>
</gene>
<dbReference type="PANTHER" id="PTHR43471:SF1">
    <property type="entry name" value="ABC TRANSPORTER PERMEASE PROTEIN NOSY-RELATED"/>
    <property type="match status" value="1"/>
</dbReference>
<dbReference type="RefSeq" id="WP_077279132.1">
    <property type="nucleotide sequence ID" value="NZ_MVBK01000059.1"/>
</dbReference>
<name>A0A1V3NFV5_9GAMM</name>
<keyword evidence="3" id="KW-1185">Reference proteome</keyword>
<evidence type="ECO:0000313" key="3">
    <source>
        <dbReference type="Proteomes" id="UP000189462"/>
    </source>
</evidence>
<evidence type="ECO:0000256" key="1">
    <source>
        <dbReference type="SAM" id="Phobius"/>
    </source>
</evidence>
<feature type="transmembrane region" description="Helical" evidence="1">
    <location>
        <begin position="20"/>
        <end position="39"/>
    </location>
</feature>
<reference evidence="2 3" key="1">
    <citation type="submission" date="2017-02" db="EMBL/GenBank/DDBJ databases">
        <title>Genomic diversity within the haloalkaliphilic genus Thioalkalivibrio.</title>
        <authorList>
            <person name="Ahn A.-C."/>
            <person name="Meier-Kolthoff J."/>
            <person name="Overmars L."/>
            <person name="Richter M."/>
            <person name="Woyke T."/>
            <person name="Sorokin D.Y."/>
            <person name="Muyzer G."/>
        </authorList>
    </citation>
    <scope>NUCLEOTIDE SEQUENCE [LARGE SCALE GENOMIC DNA]</scope>
    <source>
        <strain evidence="2 3">ALJD</strain>
    </source>
</reference>
<dbReference type="AlphaFoldDB" id="A0A1V3NFV5"/>
<dbReference type="Pfam" id="PF12679">
    <property type="entry name" value="ABC2_membrane_2"/>
    <property type="match status" value="1"/>
</dbReference>